<evidence type="ECO:0000256" key="6">
    <source>
        <dbReference type="SAM" id="Phobius"/>
    </source>
</evidence>
<dbReference type="InterPro" id="IPR000620">
    <property type="entry name" value="EamA_dom"/>
</dbReference>
<evidence type="ECO:0000256" key="7">
    <source>
        <dbReference type="SAM" id="SignalP"/>
    </source>
</evidence>
<protein>
    <submittedName>
        <fullName evidence="9">EamA domain-containing membrane protein RarD</fullName>
    </submittedName>
</protein>
<gene>
    <name evidence="9" type="ORF">SAMN05660462_02605</name>
</gene>
<keyword evidence="7" id="KW-0732">Signal</keyword>
<feature type="domain" description="EamA" evidence="8">
    <location>
        <begin position="6"/>
        <end position="135"/>
    </location>
</feature>
<dbReference type="Pfam" id="PF00892">
    <property type="entry name" value="EamA"/>
    <property type="match status" value="2"/>
</dbReference>
<keyword evidence="10" id="KW-1185">Reference proteome</keyword>
<evidence type="ECO:0000256" key="3">
    <source>
        <dbReference type="ARBA" id="ARBA00022692"/>
    </source>
</evidence>
<evidence type="ECO:0000256" key="4">
    <source>
        <dbReference type="ARBA" id="ARBA00022989"/>
    </source>
</evidence>
<dbReference type="InterPro" id="IPR037185">
    <property type="entry name" value="EmrE-like"/>
</dbReference>
<evidence type="ECO:0000256" key="5">
    <source>
        <dbReference type="ARBA" id="ARBA00023136"/>
    </source>
</evidence>
<feature type="transmembrane region" description="Helical" evidence="6">
    <location>
        <begin position="175"/>
        <end position="198"/>
    </location>
</feature>
<dbReference type="RefSeq" id="WP_091732096.1">
    <property type="nucleotide sequence ID" value="NZ_FNQE01000033.1"/>
</dbReference>
<feature type="signal peptide" evidence="7">
    <location>
        <begin position="1"/>
        <end position="22"/>
    </location>
</feature>
<evidence type="ECO:0000313" key="9">
    <source>
        <dbReference type="EMBL" id="SDZ30303.1"/>
    </source>
</evidence>
<dbReference type="PANTHER" id="PTHR22911:SF6">
    <property type="entry name" value="SOLUTE CARRIER FAMILY 35 MEMBER G1"/>
    <property type="match status" value="1"/>
</dbReference>
<feature type="domain" description="EamA" evidence="8">
    <location>
        <begin position="146"/>
        <end position="273"/>
    </location>
</feature>
<feature type="transmembrane region" description="Helical" evidence="6">
    <location>
        <begin position="141"/>
        <end position="163"/>
    </location>
</feature>
<organism evidence="9 10">
    <name type="scientific">Proteiniborus ethanoligenes</name>
    <dbReference type="NCBI Taxonomy" id="415015"/>
    <lineage>
        <taxon>Bacteria</taxon>
        <taxon>Bacillati</taxon>
        <taxon>Bacillota</taxon>
        <taxon>Clostridia</taxon>
        <taxon>Eubacteriales</taxon>
        <taxon>Proteiniborus</taxon>
    </lineage>
</organism>
<dbReference type="STRING" id="415015.SAMN05660462_02605"/>
<dbReference type="Proteomes" id="UP000198625">
    <property type="component" value="Unassembled WGS sequence"/>
</dbReference>
<proteinExistence type="inferred from homology"/>
<keyword evidence="3 6" id="KW-0812">Transmembrane</keyword>
<feature type="transmembrane region" description="Helical" evidence="6">
    <location>
        <begin position="66"/>
        <end position="83"/>
    </location>
</feature>
<name>A0A1H3RX37_9FIRM</name>
<feature type="transmembrane region" description="Helical" evidence="6">
    <location>
        <begin position="204"/>
        <end position="226"/>
    </location>
</feature>
<dbReference type="PANTHER" id="PTHR22911">
    <property type="entry name" value="ACYL-MALONYL CONDENSING ENZYME-RELATED"/>
    <property type="match status" value="1"/>
</dbReference>
<comment type="subcellular location">
    <subcellularLocation>
        <location evidence="1">Membrane</location>
        <topology evidence="1">Multi-pass membrane protein</topology>
    </subcellularLocation>
</comment>
<feature type="transmembrane region" description="Helical" evidence="6">
    <location>
        <begin position="258"/>
        <end position="277"/>
    </location>
</feature>
<keyword evidence="5 6" id="KW-0472">Membrane</keyword>
<feature type="transmembrane region" description="Helical" evidence="6">
    <location>
        <begin position="119"/>
        <end position="135"/>
    </location>
</feature>
<feature type="transmembrane region" description="Helical" evidence="6">
    <location>
        <begin position="37"/>
        <end position="54"/>
    </location>
</feature>
<evidence type="ECO:0000256" key="2">
    <source>
        <dbReference type="ARBA" id="ARBA00007362"/>
    </source>
</evidence>
<comment type="similarity">
    <text evidence="2">Belongs to the EamA transporter family.</text>
</comment>
<feature type="chain" id="PRO_5039032047" evidence="7">
    <location>
        <begin position="23"/>
        <end position="289"/>
    </location>
</feature>
<feature type="transmembrane region" description="Helical" evidence="6">
    <location>
        <begin position="233"/>
        <end position="252"/>
    </location>
</feature>
<evidence type="ECO:0000259" key="8">
    <source>
        <dbReference type="Pfam" id="PF00892"/>
    </source>
</evidence>
<accession>A0A1H3RX37</accession>
<dbReference type="SUPFAM" id="SSF103481">
    <property type="entry name" value="Multidrug resistance efflux transporter EmrE"/>
    <property type="match status" value="2"/>
</dbReference>
<evidence type="ECO:0000313" key="10">
    <source>
        <dbReference type="Proteomes" id="UP000198625"/>
    </source>
</evidence>
<sequence>MKNKTKGVILMIFSSLCFALMAAAVKSVPEISISQKMFFRNSVTLVVASVMILKKKKSFVGKNKKGLLMRSILGLLGIAGNYYAISKLPLAESEILNKTSSFFVIILAGIFLKEKITRKQIYAIILAFVGALFVIKPRLDFSILPALIGLSGAFFAGAAYTMVRYLNRTDSPDTIVFYFGLISTLAVIPMMLLDGFVLSGVPQLLKLLSVGIFAAAAQIFMAYAYSFASASELSIYLFINIVFSLLIGFAIWGELPDIFSLFGGLVIILSGYINYRLNIRENGLSQRIL</sequence>
<keyword evidence="4 6" id="KW-1133">Transmembrane helix</keyword>
<feature type="transmembrane region" description="Helical" evidence="6">
    <location>
        <begin position="95"/>
        <end position="112"/>
    </location>
</feature>
<dbReference type="EMBL" id="FNQE01000033">
    <property type="protein sequence ID" value="SDZ30303.1"/>
    <property type="molecule type" value="Genomic_DNA"/>
</dbReference>
<dbReference type="GO" id="GO:0016020">
    <property type="term" value="C:membrane"/>
    <property type="evidence" value="ECO:0007669"/>
    <property type="project" value="UniProtKB-SubCell"/>
</dbReference>
<reference evidence="10" key="1">
    <citation type="submission" date="2016-10" db="EMBL/GenBank/DDBJ databases">
        <authorList>
            <person name="Varghese N."/>
            <person name="Submissions S."/>
        </authorList>
    </citation>
    <scope>NUCLEOTIDE SEQUENCE [LARGE SCALE GENOMIC DNA]</scope>
    <source>
        <strain evidence="10">DSM 21650</strain>
    </source>
</reference>
<dbReference type="AlphaFoldDB" id="A0A1H3RX37"/>
<dbReference type="OrthoDB" id="5148831at2"/>
<evidence type="ECO:0000256" key="1">
    <source>
        <dbReference type="ARBA" id="ARBA00004141"/>
    </source>
</evidence>